<evidence type="ECO:0000313" key="3">
    <source>
        <dbReference type="RefSeq" id="XP_015969969.1"/>
    </source>
</evidence>
<evidence type="ECO:0000313" key="2">
    <source>
        <dbReference type="Proteomes" id="UP000515211"/>
    </source>
</evidence>
<evidence type="ECO:0000259" key="1">
    <source>
        <dbReference type="Pfam" id="PF13966"/>
    </source>
</evidence>
<dbReference type="Pfam" id="PF13966">
    <property type="entry name" value="zf-RVT"/>
    <property type="match status" value="1"/>
</dbReference>
<reference evidence="2" key="1">
    <citation type="journal article" date="2016" name="Nat. Genet.">
        <title>The genome sequences of Arachis duranensis and Arachis ipaensis, the diploid ancestors of cultivated peanut.</title>
        <authorList>
            <person name="Bertioli D.J."/>
            <person name="Cannon S.B."/>
            <person name="Froenicke L."/>
            <person name="Huang G."/>
            <person name="Farmer A.D."/>
            <person name="Cannon E.K."/>
            <person name="Liu X."/>
            <person name="Gao D."/>
            <person name="Clevenger J."/>
            <person name="Dash S."/>
            <person name="Ren L."/>
            <person name="Moretzsohn M.C."/>
            <person name="Shirasawa K."/>
            <person name="Huang W."/>
            <person name="Vidigal B."/>
            <person name="Abernathy B."/>
            <person name="Chu Y."/>
            <person name="Niederhuth C.E."/>
            <person name="Umale P."/>
            <person name="Araujo A.C."/>
            <person name="Kozik A."/>
            <person name="Kim K.D."/>
            <person name="Burow M.D."/>
            <person name="Varshney R.K."/>
            <person name="Wang X."/>
            <person name="Zhang X."/>
            <person name="Barkley N."/>
            <person name="Guimaraes P.M."/>
            <person name="Isobe S."/>
            <person name="Guo B."/>
            <person name="Liao B."/>
            <person name="Stalker H.T."/>
            <person name="Schmitz R.J."/>
            <person name="Scheffler B.E."/>
            <person name="Leal-Bertioli S.C."/>
            <person name="Xun X."/>
            <person name="Jackson S.A."/>
            <person name="Michelmore R."/>
            <person name="Ozias-Akins P."/>
        </authorList>
    </citation>
    <scope>NUCLEOTIDE SEQUENCE [LARGE SCALE GENOMIC DNA]</scope>
    <source>
        <strain evidence="2">cv. V14167</strain>
    </source>
</reference>
<dbReference type="InterPro" id="IPR026960">
    <property type="entry name" value="RVT-Znf"/>
</dbReference>
<dbReference type="RefSeq" id="XP_015969969.1">
    <property type="nucleotide sequence ID" value="XM_016114483.1"/>
</dbReference>
<dbReference type="KEGG" id="adu:107493386"/>
<dbReference type="AlphaFoldDB" id="A0A6P4DP36"/>
<proteinExistence type="predicted"/>
<sequence length="333" mass="39565">MPHCYLNGGGDFLRKNFHYGRRLCAPSVFSKGGPWKDICQLQIKEQEVREKMIRGLSLEVGNGRQVHFWEDSWLPTGMLKDTFPRLFSVSNQNGTVIGDCGFWHGLEWIWNFQWRRKLFQWELELVNQLHEVLRSVKLTTEREDQLVWKFDKSGIYTTNSFVQVLQAKTLPEKITSYSFTSSIWRGLVPPRIELFTWFVLVGRVNTKERLRRLGVIDQLDSICVLCKKDVEDLHHLFLRCQFTWQVWCAWLFDYGRLWIVPGTIKQHFESWTGVTVRKEERKRWLIGFFAIVWHIWMERNDRIFRSQEAGIAEIINRSLTSCKDWSRVDPNGC</sequence>
<feature type="domain" description="Reverse transcriptase zinc-binding" evidence="1">
    <location>
        <begin position="175"/>
        <end position="247"/>
    </location>
</feature>
<dbReference type="Proteomes" id="UP000515211">
    <property type="component" value="Chromosome 6"/>
</dbReference>
<reference evidence="3" key="2">
    <citation type="submission" date="2025-08" db="UniProtKB">
        <authorList>
            <consortium name="RefSeq"/>
        </authorList>
    </citation>
    <scope>IDENTIFICATION</scope>
    <source>
        <tissue evidence="3">Whole plant</tissue>
    </source>
</reference>
<dbReference type="PANTHER" id="PTHR36617:SF15">
    <property type="entry name" value="REVERSE TRANSCRIPTASE ZINC-BINDING DOMAIN-CONTAINING PROTEIN"/>
    <property type="match status" value="1"/>
</dbReference>
<dbReference type="GeneID" id="107493386"/>
<organism evidence="2 3">
    <name type="scientific">Arachis duranensis</name>
    <name type="common">Wild peanut</name>
    <dbReference type="NCBI Taxonomy" id="130453"/>
    <lineage>
        <taxon>Eukaryota</taxon>
        <taxon>Viridiplantae</taxon>
        <taxon>Streptophyta</taxon>
        <taxon>Embryophyta</taxon>
        <taxon>Tracheophyta</taxon>
        <taxon>Spermatophyta</taxon>
        <taxon>Magnoliopsida</taxon>
        <taxon>eudicotyledons</taxon>
        <taxon>Gunneridae</taxon>
        <taxon>Pentapetalae</taxon>
        <taxon>rosids</taxon>
        <taxon>fabids</taxon>
        <taxon>Fabales</taxon>
        <taxon>Fabaceae</taxon>
        <taxon>Papilionoideae</taxon>
        <taxon>50 kb inversion clade</taxon>
        <taxon>dalbergioids sensu lato</taxon>
        <taxon>Dalbergieae</taxon>
        <taxon>Pterocarpus clade</taxon>
        <taxon>Arachis</taxon>
    </lineage>
</organism>
<dbReference type="PANTHER" id="PTHR36617">
    <property type="entry name" value="PROTEIN, PUTATIVE-RELATED"/>
    <property type="match status" value="1"/>
</dbReference>
<name>A0A6P4DP36_ARADU</name>
<gene>
    <name evidence="3" type="primary">LOC107493386</name>
</gene>
<keyword evidence="2" id="KW-1185">Reference proteome</keyword>
<accession>A0A6P4DP36</accession>
<protein>
    <submittedName>
        <fullName evidence="3">Uncharacterized protein LOC107493386</fullName>
    </submittedName>
</protein>